<reference evidence="2" key="1">
    <citation type="submission" date="2014-07" db="EMBL/GenBank/DDBJ databases">
        <title>Identification of a novel salt tolerance gene in wild soybean by whole-genome sequencing.</title>
        <authorList>
            <person name="Lam H.-M."/>
            <person name="Qi X."/>
            <person name="Li M.-W."/>
            <person name="Liu X."/>
            <person name="Xie M."/>
            <person name="Ni M."/>
            <person name="Xu X."/>
        </authorList>
    </citation>
    <scope>NUCLEOTIDE SEQUENCE [LARGE SCALE GENOMIC DNA]</scope>
    <source>
        <tissue evidence="2">Root</tissue>
    </source>
</reference>
<proteinExistence type="predicted"/>
<dbReference type="PANTHER" id="PTHR33116">
    <property type="entry name" value="REVERSE TRANSCRIPTASE ZINC-BINDING DOMAIN-CONTAINING PROTEIN-RELATED-RELATED"/>
    <property type="match status" value="1"/>
</dbReference>
<feature type="non-terminal residue" evidence="2">
    <location>
        <position position="1"/>
    </location>
</feature>
<keyword evidence="1" id="KW-0472">Membrane</keyword>
<protein>
    <submittedName>
        <fullName evidence="2">Putative ribonuclease H protein</fullName>
    </submittedName>
</protein>
<organism evidence="2">
    <name type="scientific">Glycine soja</name>
    <name type="common">Wild soybean</name>
    <dbReference type="NCBI Taxonomy" id="3848"/>
    <lineage>
        <taxon>Eukaryota</taxon>
        <taxon>Viridiplantae</taxon>
        <taxon>Streptophyta</taxon>
        <taxon>Embryophyta</taxon>
        <taxon>Tracheophyta</taxon>
        <taxon>Spermatophyta</taxon>
        <taxon>Magnoliopsida</taxon>
        <taxon>eudicotyledons</taxon>
        <taxon>Gunneridae</taxon>
        <taxon>Pentapetalae</taxon>
        <taxon>rosids</taxon>
        <taxon>fabids</taxon>
        <taxon>Fabales</taxon>
        <taxon>Fabaceae</taxon>
        <taxon>Papilionoideae</taxon>
        <taxon>50 kb inversion clade</taxon>
        <taxon>NPAAA clade</taxon>
        <taxon>indigoferoid/millettioid clade</taxon>
        <taxon>Phaseoleae</taxon>
        <taxon>Glycine</taxon>
        <taxon>Glycine subgen. Soja</taxon>
    </lineage>
</organism>
<feature type="transmembrane region" description="Helical" evidence="1">
    <location>
        <begin position="20"/>
        <end position="40"/>
    </location>
</feature>
<name>A0A0B2P6D9_GLYSO</name>
<feature type="non-terminal residue" evidence="2">
    <location>
        <position position="98"/>
    </location>
</feature>
<dbReference type="EMBL" id="KN669908">
    <property type="protein sequence ID" value="KHN03159.1"/>
    <property type="molecule type" value="Genomic_DNA"/>
</dbReference>
<gene>
    <name evidence="2" type="ORF">glysoja_038928</name>
</gene>
<accession>A0A0B2P6D9</accession>
<dbReference type="PANTHER" id="PTHR33116:SF75">
    <property type="entry name" value="RIBONUCLEASE H PROTEIN"/>
    <property type="match status" value="1"/>
</dbReference>
<dbReference type="Proteomes" id="UP000053555">
    <property type="component" value="Unassembled WGS sequence"/>
</dbReference>
<sequence length="98" mass="11189">IIRKFEAKLNKWNHRSISMAGRTTLINAVLTALPLFYMSFFRIPSAVIKRLTAIQRQFLWGGNSEGKKIAWISWQQVCAPKEKGGLGIKDIKVFNRAL</sequence>
<evidence type="ECO:0000313" key="2">
    <source>
        <dbReference type="EMBL" id="KHN03159.1"/>
    </source>
</evidence>
<keyword evidence="1" id="KW-0812">Transmembrane</keyword>
<dbReference type="AlphaFoldDB" id="A0A0B2P6D9"/>
<evidence type="ECO:0000256" key="1">
    <source>
        <dbReference type="SAM" id="Phobius"/>
    </source>
</evidence>
<keyword evidence="1" id="KW-1133">Transmembrane helix</keyword>